<feature type="compositionally biased region" description="Gly residues" evidence="1">
    <location>
        <begin position="52"/>
        <end position="61"/>
    </location>
</feature>
<feature type="non-terminal residue" evidence="2">
    <location>
        <position position="1"/>
    </location>
</feature>
<dbReference type="AlphaFoldDB" id="A0A6J4M448"/>
<feature type="non-terminal residue" evidence="2">
    <location>
        <position position="130"/>
    </location>
</feature>
<dbReference type="EMBL" id="CADCUG010000133">
    <property type="protein sequence ID" value="CAA9349620.1"/>
    <property type="molecule type" value="Genomic_DNA"/>
</dbReference>
<name>A0A6J4M448_9ACTN</name>
<evidence type="ECO:0000313" key="2">
    <source>
        <dbReference type="EMBL" id="CAA9349620.1"/>
    </source>
</evidence>
<sequence length="130" mass="13433">DRNRSRADADPSRRGGSSRQARPRRRCLRCLRAAGDHRRVPDLLRCQRPSGACGGGRGGGAPAHPRRASSAPRRAVGGTLGAARLRRDRGARAARGGAGVLLPRAAVARLPVDLAAGCGGHGVPSRGRGV</sequence>
<evidence type="ECO:0000256" key="1">
    <source>
        <dbReference type="SAM" id="MobiDB-lite"/>
    </source>
</evidence>
<reference evidence="2" key="1">
    <citation type="submission" date="2020-02" db="EMBL/GenBank/DDBJ databases">
        <authorList>
            <person name="Meier V. D."/>
        </authorList>
    </citation>
    <scope>NUCLEOTIDE SEQUENCE</scope>
    <source>
        <strain evidence="2">AVDCRST_MAG29</strain>
    </source>
</reference>
<proteinExistence type="predicted"/>
<accession>A0A6J4M448</accession>
<feature type="region of interest" description="Disordered" evidence="1">
    <location>
        <begin position="49"/>
        <end position="76"/>
    </location>
</feature>
<feature type="compositionally biased region" description="Basic and acidic residues" evidence="1">
    <location>
        <begin position="1"/>
        <end position="13"/>
    </location>
</feature>
<organism evidence="2">
    <name type="scientific">uncultured Nocardioidaceae bacterium</name>
    <dbReference type="NCBI Taxonomy" id="253824"/>
    <lineage>
        <taxon>Bacteria</taxon>
        <taxon>Bacillati</taxon>
        <taxon>Actinomycetota</taxon>
        <taxon>Actinomycetes</taxon>
        <taxon>Propionibacteriales</taxon>
        <taxon>Nocardioidaceae</taxon>
        <taxon>environmental samples</taxon>
    </lineage>
</organism>
<gene>
    <name evidence="2" type="ORF">AVDCRST_MAG29-2146</name>
</gene>
<protein>
    <submittedName>
        <fullName evidence="2">Ribosomal silencing factor RsfA</fullName>
    </submittedName>
</protein>
<feature type="region of interest" description="Disordered" evidence="1">
    <location>
        <begin position="1"/>
        <end position="24"/>
    </location>
</feature>